<gene>
    <name evidence="2" type="ORF">GCM10023205_24410</name>
</gene>
<dbReference type="Proteomes" id="UP001500466">
    <property type="component" value="Unassembled WGS sequence"/>
</dbReference>
<dbReference type="SUPFAM" id="SSF48695">
    <property type="entry name" value="Multiheme cytochromes"/>
    <property type="match status" value="1"/>
</dbReference>
<proteinExistence type="predicted"/>
<organism evidence="2 3">
    <name type="scientific">Yinghuangia aomiensis</name>
    <dbReference type="NCBI Taxonomy" id="676205"/>
    <lineage>
        <taxon>Bacteria</taxon>
        <taxon>Bacillati</taxon>
        <taxon>Actinomycetota</taxon>
        <taxon>Actinomycetes</taxon>
        <taxon>Kitasatosporales</taxon>
        <taxon>Streptomycetaceae</taxon>
        <taxon>Yinghuangia</taxon>
    </lineage>
</organism>
<feature type="region of interest" description="Disordered" evidence="1">
    <location>
        <begin position="306"/>
        <end position="327"/>
    </location>
</feature>
<evidence type="ECO:0000313" key="3">
    <source>
        <dbReference type="Proteomes" id="UP001500466"/>
    </source>
</evidence>
<name>A0ABP9H4T6_9ACTN</name>
<feature type="compositionally biased region" description="Low complexity" evidence="1">
    <location>
        <begin position="318"/>
        <end position="327"/>
    </location>
</feature>
<comment type="caution">
    <text evidence="2">The sequence shown here is derived from an EMBL/GenBank/DDBJ whole genome shotgun (WGS) entry which is preliminary data.</text>
</comment>
<dbReference type="InterPro" id="IPR036280">
    <property type="entry name" value="Multihaem_cyt_sf"/>
</dbReference>
<evidence type="ECO:0000256" key="1">
    <source>
        <dbReference type="SAM" id="MobiDB-lite"/>
    </source>
</evidence>
<sequence length="327" mass="36912">MGRYPADFVGGGCCDRRMSVNETPRRVARPPASQIRPDTPIWCRHCLTAHPAAEFPKNASKFSGLATYCKTATRERARTPEGRVAASKRAKRRWESVEYQEKSRAWQQARRTRLGANHDLKRARARLKSIVDAWKASGCVDCGYSDVRALDPDHLDPATKLGNLSRMVQLCVSESRIRAELAKCVVRCARCHRRRTFERPAKNRQAKRLPPSWARTIEMQDRSDAMKIARGCSDCGWNTWARGMDWDHVAGEKVAAVSQLIARNRPWGEVEAEIRLCEVVCVNCHRIRTAERRVVALLAAASVPSATDGWQRPPEPFPAAENPPLFF</sequence>
<accession>A0ABP9H4T6</accession>
<dbReference type="EMBL" id="BAABHS010000007">
    <property type="protein sequence ID" value="GAA4960297.1"/>
    <property type="molecule type" value="Genomic_DNA"/>
</dbReference>
<evidence type="ECO:0008006" key="4">
    <source>
        <dbReference type="Google" id="ProtNLM"/>
    </source>
</evidence>
<evidence type="ECO:0000313" key="2">
    <source>
        <dbReference type="EMBL" id="GAA4960297.1"/>
    </source>
</evidence>
<keyword evidence="3" id="KW-1185">Reference proteome</keyword>
<reference evidence="3" key="1">
    <citation type="journal article" date="2019" name="Int. J. Syst. Evol. Microbiol.">
        <title>The Global Catalogue of Microorganisms (GCM) 10K type strain sequencing project: providing services to taxonomists for standard genome sequencing and annotation.</title>
        <authorList>
            <consortium name="The Broad Institute Genomics Platform"/>
            <consortium name="The Broad Institute Genome Sequencing Center for Infectious Disease"/>
            <person name="Wu L."/>
            <person name="Ma J."/>
        </authorList>
    </citation>
    <scope>NUCLEOTIDE SEQUENCE [LARGE SCALE GENOMIC DNA]</scope>
    <source>
        <strain evidence="3">JCM 17986</strain>
    </source>
</reference>
<protein>
    <recommendedName>
        <fullName evidence="4">HNH endonuclease</fullName>
    </recommendedName>
</protein>